<sequence>MSIMTQKDMDIVRLALSHARMSTYDAAVLDGGKSALELYSWNAQVSAALFASLQICEVVMRNAVSDALEVIYGQKWPWNQTFEISLPYGRMQDLIKAREQAMTTGQVIPELSFYFWQHMFTNRHYGRIWSQHIERIFPNMETGTAKQAKRIHIHDELEHIRNLRNRIAHHEPIFQRDLEDDFKRIVNLIKLKCPVTAKWLTKNNIFTTIYAQKP</sequence>
<dbReference type="Proteomes" id="UP000269351">
    <property type="component" value="Chromosome"/>
</dbReference>
<organism evidence="2 3">
    <name type="scientific">Pectobacterium brasiliense</name>
    <dbReference type="NCBI Taxonomy" id="180957"/>
    <lineage>
        <taxon>Bacteria</taxon>
        <taxon>Pseudomonadati</taxon>
        <taxon>Pseudomonadota</taxon>
        <taxon>Gammaproteobacteria</taxon>
        <taxon>Enterobacterales</taxon>
        <taxon>Pectobacteriaceae</taxon>
        <taxon>Pectobacterium</taxon>
    </lineage>
</organism>
<evidence type="ECO:0000313" key="2">
    <source>
        <dbReference type="EMBL" id="QPK23967.1"/>
    </source>
</evidence>
<dbReference type="AlphaFoldDB" id="A0A433NHS3"/>
<name>A0A433NHS3_9GAMM</name>
<evidence type="ECO:0000313" key="1">
    <source>
        <dbReference type="EMBL" id="MBN3105964.1"/>
    </source>
</evidence>
<accession>A0A433NHS3</accession>
<evidence type="ECO:0000313" key="4">
    <source>
        <dbReference type="Proteomes" id="UP000762586"/>
    </source>
</evidence>
<dbReference type="EMBL" id="CP065031">
    <property type="protein sequence ID" value="QPK23967.1"/>
    <property type="molecule type" value="Genomic_DNA"/>
</dbReference>
<dbReference type="EMBL" id="JACGET010000011">
    <property type="protein sequence ID" value="MBN3105964.1"/>
    <property type="molecule type" value="Genomic_DNA"/>
</dbReference>
<reference evidence="2 3" key="2">
    <citation type="submission" date="2020-11" db="EMBL/GenBank/DDBJ databases">
        <title>Complete genome sequence of Pectobacterium brasiliense strain F126.</title>
        <authorList>
            <person name="Miroshnikov K."/>
            <person name="Vo T.N.H."/>
            <person name="Khodykina M.V."/>
            <person name="Kabanova A.P."/>
            <person name="Shneider M."/>
            <person name="Korzhenkov A."/>
            <person name="Toschakov S.V."/>
            <person name="Miroshnikov K.A."/>
            <person name="Ignatov A.N."/>
            <person name="Mikhailova Y.V."/>
            <person name="Shelenkov A."/>
            <person name="Yanushevich Y.G."/>
            <person name="Evseev P.V."/>
        </authorList>
    </citation>
    <scope>NUCLEOTIDE SEQUENCE [LARGE SCALE GENOMIC DNA]</scope>
    <source>
        <strain evidence="2 3">F126</strain>
    </source>
</reference>
<evidence type="ECO:0000313" key="3">
    <source>
        <dbReference type="Proteomes" id="UP000269351"/>
    </source>
</evidence>
<proteinExistence type="predicted"/>
<reference evidence="1 4" key="1">
    <citation type="submission" date="2020-07" db="EMBL/GenBank/DDBJ databases">
        <title>A pangenomic view of the genus Pectobacterium provides insights into genome organization, phylogeny, and virulence.</title>
        <authorList>
            <person name="Jonkheer E."/>
            <person name="Brankovics B."/>
            <person name="Houwers I."/>
            <person name="Van Der Wolf J."/>
            <person name="Bonants P."/>
            <person name="Vreeburg R."/>
            <person name="Bollema R."/>
            <person name="De Haan J."/>
            <person name="Berke L."/>
            <person name="De Ridder D."/>
            <person name="Smit S."/>
            <person name="Van Der Lee T.A.J."/>
        </authorList>
    </citation>
    <scope>NUCLEOTIDE SEQUENCE [LARGE SCALE GENOMIC DNA]</scope>
    <source>
        <strain evidence="1 4">NAK:384</strain>
    </source>
</reference>
<dbReference type="RefSeq" id="WP_117589981.1">
    <property type="nucleotide sequence ID" value="NZ_JACGEQ010000010.1"/>
</dbReference>
<gene>
    <name evidence="2" type="ORF">F126LOC_020525</name>
    <name evidence="1" type="ORF">H4F48_07710</name>
</gene>
<protein>
    <submittedName>
        <fullName evidence="2">Abi family protein</fullName>
    </submittedName>
</protein>
<keyword evidence="4" id="KW-1185">Reference proteome</keyword>
<dbReference type="Proteomes" id="UP000762586">
    <property type="component" value="Unassembled WGS sequence"/>
</dbReference>